<protein>
    <submittedName>
        <fullName evidence="2">Uncharacterized protein</fullName>
    </submittedName>
</protein>
<keyword evidence="3" id="KW-1185">Reference proteome</keyword>
<organism evidence="2 3">
    <name type="scientific">Riccia sorocarpa</name>
    <dbReference type="NCBI Taxonomy" id="122646"/>
    <lineage>
        <taxon>Eukaryota</taxon>
        <taxon>Viridiplantae</taxon>
        <taxon>Streptophyta</taxon>
        <taxon>Embryophyta</taxon>
        <taxon>Marchantiophyta</taxon>
        <taxon>Marchantiopsida</taxon>
        <taxon>Marchantiidae</taxon>
        <taxon>Marchantiales</taxon>
        <taxon>Ricciaceae</taxon>
        <taxon>Riccia</taxon>
    </lineage>
</organism>
<accession>A0ABD3GV37</accession>
<gene>
    <name evidence="2" type="ORF">R1sor_000266</name>
</gene>
<name>A0ABD3GV37_9MARC</name>
<dbReference type="AlphaFoldDB" id="A0ABD3GV37"/>
<sequence length="319" mass="35106">MATTPVKSPTTDTAYEEDPASEIETLLSKPIRVMSPSLAPRKTRILSSTSQRQPLLTSPLKSPIRVSVVRSPSAGKSYRSSLCTESCTTVRDSPEFSQISLRRYKQRARNPQHISTLQNTDSNPLPVLVDLPPIVEAPPSIRHLQRWKPGAHSQGVASSSRLQCAIDKESLPVLIPSVSSNRFTHGYVTRSWFHENCSQKDPESLSTSNSRCFPSVVASDAGAAEPQVKSYVTGVQSDGIVSRPGELLGETILSQNFETDSELEWDADEEVQPVSGSDESDWETYAPEICQEDLPRLGVVQIDQDFDSRPMENGKRILG</sequence>
<proteinExistence type="predicted"/>
<comment type="caution">
    <text evidence="2">The sequence shown here is derived from an EMBL/GenBank/DDBJ whole genome shotgun (WGS) entry which is preliminary data.</text>
</comment>
<dbReference type="EMBL" id="JBJQOH010000006">
    <property type="protein sequence ID" value="KAL3682244.1"/>
    <property type="molecule type" value="Genomic_DNA"/>
</dbReference>
<reference evidence="2 3" key="1">
    <citation type="submission" date="2024-09" db="EMBL/GenBank/DDBJ databases">
        <title>Chromosome-scale assembly of Riccia sorocarpa.</title>
        <authorList>
            <person name="Paukszto L."/>
        </authorList>
    </citation>
    <scope>NUCLEOTIDE SEQUENCE [LARGE SCALE GENOMIC DNA]</scope>
    <source>
        <strain evidence="2">LP-2024</strain>
        <tissue evidence="2">Aerial parts of the thallus</tissue>
    </source>
</reference>
<dbReference type="Proteomes" id="UP001633002">
    <property type="component" value="Unassembled WGS sequence"/>
</dbReference>
<evidence type="ECO:0000256" key="1">
    <source>
        <dbReference type="SAM" id="MobiDB-lite"/>
    </source>
</evidence>
<feature type="region of interest" description="Disordered" evidence="1">
    <location>
        <begin position="1"/>
        <end position="21"/>
    </location>
</feature>
<evidence type="ECO:0000313" key="3">
    <source>
        <dbReference type="Proteomes" id="UP001633002"/>
    </source>
</evidence>
<evidence type="ECO:0000313" key="2">
    <source>
        <dbReference type="EMBL" id="KAL3682244.1"/>
    </source>
</evidence>
<feature type="compositionally biased region" description="Polar residues" evidence="1">
    <location>
        <begin position="1"/>
        <end position="13"/>
    </location>
</feature>